<dbReference type="EMBL" id="CP024608">
    <property type="protein sequence ID" value="ATQ76526.1"/>
    <property type="molecule type" value="Genomic_DNA"/>
</dbReference>
<dbReference type="InterPro" id="IPR036259">
    <property type="entry name" value="MFS_trans_sf"/>
</dbReference>
<feature type="domain" description="Major facilitator superfamily (MFS) profile" evidence="8">
    <location>
        <begin position="1"/>
        <end position="395"/>
    </location>
</feature>
<feature type="transmembrane region" description="Helical" evidence="7">
    <location>
        <begin position="368"/>
        <end position="389"/>
    </location>
</feature>
<protein>
    <submittedName>
        <fullName evidence="9">Multidrug transporter MdtH</fullName>
    </submittedName>
</protein>
<evidence type="ECO:0000256" key="5">
    <source>
        <dbReference type="ARBA" id="ARBA00022989"/>
    </source>
</evidence>
<organism evidence="9 10">
    <name type="scientific">Massilia violaceinigra</name>
    <dbReference type="NCBI Taxonomy" id="2045208"/>
    <lineage>
        <taxon>Bacteria</taxon>
        <taxon>Pseudomonadati</taxon>
        <taxon>Pseudomonadota</taxon>
        <taxon>Betaproteobacteria</taxon>
        <taxon>Burkholderiales</taxon>
        <taxon>Oxalobacteraceae</taxon>
        <taxon>Telluria group</taxon>
        <taxon>Massilia</taxon>
    </lineage>
</organism>
<dbReference type="Pfam" id="PF07690">
    <property type="entry name" value="MFS_1"/>
    <property type="match status" value="1"/>
</dbReference>
<evidence type="ECO:0000256" key="3">
    <source>
        <dbReference type="ARBA" id="ARBA00022475"/>
    </source>
</evidence>
<keyword evidence="2" id="KW-0813">Transport</keyword>
<dbReference type="NCBIfam" id="NF008650">
    <property type="entry name" value="PRK11646.1"/>
    <property type="match status" value="1"/>
</dbReference>
<evidence type="ECO:0000259" key="8">
    <source>
        <dbReference type="PROSITE" id="PS50850"/>
    </source>
</evidence>
<dbReference type="InterPro" id="IPR050171">
    <property type="entry name" value="MFS_Transporters"/>
</dbReference>
<sequence length="399" mass="41769">MAGTSGARLRGKRFIVIDNLVVVAGFYLVFPIIGLHFVDQLGWAAAAVGLALGLRQVSQQGLGLLGGSLSDRFGAKPLIVGGMLLRAAGFGVLAYASSPAHLFVSCILSGLGGSLFEPARGALVVKLTRPAERSRFYALLMMLDSAAAVLGALLGTFLLGLDFYWVAMGGCAVFLLAALVNALMLPAYRVAVPGTAALAAIRVPLRDKPFLTLVLTLSGYYVLQVQLMLLLPVLLTHVTGATKAVAWMYSMDALLAVLLLYPMARLGERYLSEEARLLLGIGVMTASLAAMTLVSGTVGVFGVLGLFFVGGLIAEPAREAIVARYARVRARASYIGLSRIGLALGGLLGYVGGGYLLDAGKALGLPGLPWMVLCAVGCLTLAALAHQFFRAASWQRARA</sequence>
<evidence type="ECO:0000313" key="9">
    <source>
        <dbReference type="EMBL" id="ATQ76526.1"/>
    </source>
</evidence>
<dbReference type="Proteomes" id="UP000229897">
    <property type="component" value="Chromosome"/>
</dbReference>
<dbReference type="InterPro" id="IPR020846">
    <property type="entry name" value="MFS_dom"/>
</dbReference>
<comment type="subcellular location">
    <subcellularLocation>
        <location evidence="1">Cell membrane</location>
        <topology evidence="1">Multi-pass membrane protein</topology>
    </subcellularLocation>
</comment>
<dbReference type="GO" id="GO:0005886">
    <property type="term" value="C:plasma membrane"/>
    <property type="evidence" value="ECO:0007669"/>
    <property type="project" value="UniProtKB-SubCell"/>
</dbReference>
<dbReference type="Gene3D" id="1.20.1250.20">
    <property type="entry name" value="MFS general substrate transporter like domains"/>
    <property type="match status" value="1"/>
</dbReference>
<feature type="transmembrane region" description="Helical" evidence="7">
    <location>
        <begin position="136"/>
        <end position="157"/>
    </location>
</feature>
<feature type="transmembrane region" description="Helical" evidence="7">
    <location>
        <begin position="163"/>
        <end position="188"/>
    </location>
</feature>
<feature type="transmembrane region" description="Helical" evidence="7">
    <location>
        <begin position="337"/>
        <end position="356"/>
    </location>
</feature>
<feature type="transmembrane region" description="Helical" evidence="7">
    <location>
        <begin position="102"/>
        <end position="124"/>
    </location>
</feature>
<feature type="transmembrane region" description="Helical" evidence="7">
    <location>
        <begin position="14"/>
        <end position="34"/>
    </location>
</feature>
<keyword evidence="3" id="KW-1003">Cell membrane</keyword>
<feature type="transmembrane region" description="Helical" evidence="7">
    <location>
        <begin position="246"/>
        <end position="264"/>
    </location>
</feature>
<evidence type="ECO:0000256" key="6">
    <source>
        <dbReference type="ARBA" id="ARBA00023136"/>
    </source>
</evidence>
<name>A0A2D2DNG9_9BURK</name>
<dbReference type="AlphaFoldDB" id="A0A2D2DNG9"/>
<dbReference type="GO" id="GO:0022857">
    <property type="term" value="F:transmembrane transporter activity"/>
    <property type="evidence" value="ECO:0007669"/>
    <property type="project" value="InterPro"/>
</dbReference>
<keyword evidence="6 7" id="KW-0472">Membrane</keyword>
<evidence type="ECO:0000256" key="7">
    <source>
        <dbReference type="SAM" id="Phobius"/>
    </source>
</evidence>
<dbReference type="PANTHER" id="PTHR23517">
    <property type="entry name" value="RESISTANCE PROTEIN MDTM, PUTATIVE-RELATED-RELATED"/>
    <property type="match status" value="1"/>
</dbReference>
<evidence type="ECO:0000256" key="4">
    <source>
        <dbReference type="ARBA" id="ARBA00022692"/>
    </source>
</evidence>
<keyword evidence="10" id="KW-1185">Reference proteome</keyword>
<evidence type="ECO:0000256" key="2">
    <source>
        <dbReference type="ARBA" id="ARBA00022448"/>
    </source>
</evidence>
<gene>
    <name evidence="9" type="ORF">CR152_19910</name>
</gene>
<accession>A0A2D2DNG9</accession>
<dbReference type="KEGG" id="mass:CR152_19910"/>
<feature type="transmembrane region" description="Helical" evidence="7">
    <location>
        <begin position="209"/>
        <end position="234"/>
    </location>
</feature>
<feature type="transmembrane region" description="Helical" evidence="7">
    <location>
        <begin position="276"/>
        <end position="294"/>
    </location>
</feature>
<dbReference type="PANTHER" id="PTHR23517:SF2">
    <property type="entry name" value="MULTIDRUG RESISTANCE PROTEIN MDTH"/>
    <property type="match status" value="1"/>
</dbReference>
<evidence type="ECO:0000313" key="10">
    <source>
        <dbReference type="Proteomes" id="UP000229897"/>
    </source>
</evidence>
<proteinExistence type="predicted"/>
<feature type="transmembrane region" description="Helical" evidence="7">
    <location>
        <begin position="300"/>
        <end position="317"/>
    </location>
</feature>
<dbReference type="RefSeq" id="WP_099877575.1">
    <property type="nucleotide sequence ID" value="NZ_CP024608.1"/>
</dbReference>
<keyword evidence="4 7" id="KW-0812">Transmembrane</keyword>
<dbReference type="InterPro" id="IPR011701">
    <property type="entry name" value="MFS"/>
</dbReference>
<keyword evidence="5 7" id="KW-1133">Transmembrane helix</keyword>
<reference evidence="9" key="1">
    <citation type="submission" date="2017-10" db="EMBL/GenBank/DDBJ databases">
        <title>Massilia psychrophilum sp. nov., a novel purple-pigmented bacterium isolated from Tianshan glacier, Xinjiang Municipality, China.</title>
        <authorList>
            <person name="Wang H."/>
        </authorList>
    </citation>
    <scope>NUCLEOTIDE SEQUENCE [LARGE SCALE GENOMIC DNA]</scope>
    <source>
        <strain evidence="9">B2</strain>
    </source>
</reference>
<evidence type="ECO:0000256" key="1">
    <source>
        <dbReference type="ARBA" id="ARBA00004651"/>
    </source>
</evidence>
<dbReference type="OrthoDB" id="56516at2"/>
<dbReference type="SUPFAM" id="SSF103473">
    <property type="entry name" value="MFS general substrate transporter"/>
    <property type="match status" value="1"/>
</dbReference>
<dbReference type="PROSITE" id="PS50850">
    <property type="entry name" value="MFS"/>
    <property type="match status" value="1"/>
</dbReference>